<dbReference type="InterPro" id="IPR013783">
    <property type="entry name" value="Ig-like_fold"/>
</dbReference>
<reference evidence="12" key="1">
    <citation type="submission" date="2011-03" db="EMBL/GenBank/DDBJ databases">
        <title>cDNA cloning of two types of growth hormone receptor in torafugu Takifugu rubripes and their tissue distribution in a possible relation with lipid accumulation patterns.</title>
        <authorList>
            <person name="Hirano Y."/>
            <person name="Kaneko G."/>
            <person name="Koyama H."/>
            <person name="Ushio H."/>
            <person name="Watabe S."/>
        </authorList>
    </citation>
    <scope>NUCLEOTIDE SEQUENCE</scope>
</reference>
<evidence type="ECO:0000256" key="1">
    <source>
        <dbReference type="ARBA" id="ARBA00004479"/>
    </source>
</evidence>
<keyword evidence="3 10" id="KW-0732">Signal</keyword>
<dbReference type="GO" id="GO:0004896">
    <property type="term" value="F:cytokine receptor activity"/>
    <property type="evidence" value="ECO:0007669"/>
    <property type="project" value="TreeGrafter"/>
</dbReference>
<dbReference type="SUPFAM" id="SSF49265">
    <property type="entry name" value="Fibronectin type III"/>
    <property type="match status" value="2"/>
</dbReference>
<feature type="signal peptide" evidence="10">
    <location>
        <begin position="1"/>
        <end position="23"/>
    </location>
</feature>
<dbReference type="PROSITE" id="PS50853">
    <property type="entry name" value="FN3"/>
    <property type="match status" value="1"/>
</dbReference>
<evidence type="ECO:0000256" key="9">
    <source>
        <dbReference type="SAM" id="Phobius"/>
    </source>
</evidence>
<keyword evidence="5 9" id="KW-0472">Membrane</keyword>
<feature type="domain" description="Fibronectin type-III" evidence="11">
    <location>
        <begin position="138"/>
        <end position="241"/>
    </location>
</feature>
<sequence>MCPQINSMAAAAAALLLFSCLHAVPPAVLGSALHRGPSPHITSCVSANMETFHCRWNVSSLQSGDLRLFYINKKHPQTPPNEWRECPHYSAQSPNECFFDENHTTVWTFYTIQLRSGDQSIIYDENIIDVADIVQPDPPQELTWTLLNQSVTSTYSDIMLSWKPPESADVEMGWLRLLYEVQYRNMDIEQWQVTDLVKSTSRTLYGLKSNVDYEVRVRCKTLGGKAFGEFSDSVFVHIPSKVSHFPALALLIFGALCVVAILMLVAILQQEKLMVLLLPPVPGPRIRGVDSKLLKKGKLRELTSILGSPLDLRSELYNNDPWVEFIDLDIEETTSRLKDLDPDCLMQPSLLSDCTPPIFSFRDDDSGRASCCDPDLSSEPEASTVHPAILNQVINQTFCSTGCAGSGLLNQTPNVSETETLDREALYTQVSEVRSTGKVLLSPELEKISSSKGMPLENEGKDLHILVVNAHHGSNMAGNVSQTFPRPDMSELFDSSHASTSHSHESDATSNRPAPAYTVVDGVSGQNSLLLATNSTSGLQLIIPKSVPTSTGYLTPDLLGSITP</sequence>
<dbReference type="Pfam" id="PF00041">
    <property type="entry name" value="fn3"/>
    <property type="match status" value="1"/>
</dbReference>
<dbReference type="Pfam" id="PF12772">
    <property type="entry name" value="GHBP"/>
    <property type="match status" value="1"/>
</dbReference>
<keyword evidence="6 12" id="KW-0675">Receptor</keyword>
<dbReference type="PANTHER" id="PTHR23037">
    <property type="entry name" value="CYTOKINE RECEPTOR"/>
    <property type="match status" value="1"/>
</dbReference>
<dbReference type="AlphaFoldDB" id="G1UHX1"/>
<evidence type="ECO:0000256" key="5">
    <source>
        <dbReference type="ARBA" id="ARBA00023136"/>
    </source>
</evidence>
<dbReference type="KEGG" id="tru:101070051"/>
<dbReference type="Pfam" id="PF09067">
    <property type="entry name" value="EpoR_lig-bind"/>
    <property type="match status" value="1"/>
</dbReference>
<feature type="region of interest" description="Disordered" evidence="8">
    <location>
        <begin position="485"/>
        <end position="517"/>
    </location>
</feature>
<dbReference type="Gene3D" id="2.60.40.10">
    <property type="entry name" value="Immunoglobulins"/>
    <property type="match status" value="2"/>
</dbReference>
<dbReference type="InterPro" id="IPR036116">
    <property type="entry name" value="FN3_sf"/>
</dbReference>
<evidence type="ECO:0000256" key="7">
    <source>
        <dbReference type="ARBA" id="ARBA00023180"/>
    </source>
</evidence>
<dbReference type="SMR" id="G1UHX1"/>
<keyword evidence="4 9" id="KW-1133">Transmembrane helix</keyword>
<evidence type="ECO:0000256" key="8">
    <source>
        <dbReference type="SAM" id="MobiDB-lite"/>
    </source>
</evidence>
<evidence type="ECO:0000256" key="10">
    <source>
        <dbReference type="SAM" id="SignalP"/>
    </source>
</evidence>
<comment type="subcellular location">
    <subcellularLocation>
        <location evidence="1">Membrane</location>
        <topology evidence="1">Single-pass type I membrane protein</topology>
    </subcellularLocation>
</comment>
<protein>
    <submittedName>
        <fullName evidence="12">Growth hormone receptor type2</fullName>
    </submittedName>
</protein>
<evidence type="ECO:0000259" key="11">
    <source>
        <dbReference type="PROSITE" id="PS50853"/>
    </source>
</evidence>
<evidence type="ECO:0000256" key="6">
    <source>
        <dbReference type="ARBA" id="ARBA00023170"/>
    </source>
</evidence>
<dbReference type="GeneID" id="101070051"/>
<evidence type="ECO:0000256" key="3">
    <source>
        <dbReference type="ARBA" id="ARBA00022729"/>
    </source>
</evidence>
<organism evidence="12">
    <name type="scientific">Takifugu rubripes</name>
    <name type="common">Japanese pufferfish</name>
    <name type="synonym">Fugu rubripes</name>
    <dbReference type="NCBI Taxonomy" id="31033"/>
    <lineage>
        <taxon>Eukaryota</taxon>
        <taxon>Metazoa</taxon>
        <taxon>Chordata</taxon>
        <taxon>Craniata</taxon>
        <taxon>Vertebrata</taxon>
        <taxon>Euteleostomi</taxon>
        <taxon>Actinopterygii</taxon>
        <taxon>Neopterygii</taxon>
        <taxon>Teleostei</taxon>
        <taxon>Neoteleostei</taxon>
        <taxon>Acanthomorphata</taxon>
        <taxon>Eupercaria</taxon>
        <taxon>Tetraodontiformes</taxon>
        <taxon>Tetradontoidea</taxon>
        <taxon>Tetraodontidae</taxon>
        <taxon>Takifugu</taxon>
    </lineage>
</organism>
<dbReference type="InterPro" id="IPR003961">
    <property type="entry name" value="FN3_dom"/>
</dbReference>
<dbReference type="RefSeq" id="NP_001267029.1">
    <property type="nucleotide sequence ID" value="NM_001280100.1"/>
</dbReference>
<feature type="transmembrane region" description="Helical" evidence="9">
    <location>
        <begin position="245"/>
        <end position="268"/>
    </location>
</feature>
<feature type="chain" id="PRO_5003423505" evidence="10">
    <location>
        <begin position="24"/>
        <end position="564"/>
    </location>
</feature>
<evidence type="ECO:0000313" key="12">
    <source>
        <dbReference type="EMBL" id="BAK86397.1"/>
    </source>
</evidence>
<keyword evidence="2 9" id="KW-0812">Transmembrane</keyword>
<dbReference type="GO" id="GO:0009897">
    <property type="term" value="C:external side of plasma membrane"/>
    <property type="evidence" value="ECO:0007669"/>
    <property type="project" value="TreeGrafter"/>
</dbReference>
<evidence type="ECO:0000256" key="4">
    <source>
        <dbReference type="ARBA" id="ARBA00022989"/>
    </source>
</evidence>
<evidence type="ECO:0000256" key="2">
    <source>
        <dbReference type="ARBA" id="ARBA00022692"/>
    </source>
</evidence>
<dbReference type="InterPro" id="IPR015152">
    <property type="entry name" value="Growth/epo_recpt_lig-bind"/>
</dbReference>
<dbReference type="SMART" id="SM00060">
    <property type="entry name" value="FN3"/>
    <property type="match status" value="1"/>
</dbReference>
<dbReference type="EMBL" id="AB621337">
    <property type="protein sequence ID" value="BAK86397.1"/>
    <property type="molecule type" value="mRNA"/>
</dbReference>
<accession>G1UHX1</accession>
<keyword evidence="7" id="KW-0325">Glycoprotein</keyword>
<proteinExistence type="evidence at transcript level"/>
<dbReference type="InterPro" id="IPR025871">
    <property type="entry name" value="GHBP"/>
</dbReference>
<dbReference type="CTD" id="560202"/>
<dbReference type="OrthoDB" id="9890215at2759"/>
<gene>
    <name evidence="12" type="primary">GHR2</name>
</gene>
<name>G1UHX1_TAKRU</name>
<dbReference type="PANTHER" id="PTHR23037:SF46">
    <property type="entry name" value="INTERLEUKIN 5 RECEPTOR SUBUNIT ALPHA"/>
    <property type="match status" value="1"/>
</dbReference>
<dbReference type="CDD" id="cd00063">
    <property type="entry name" value="FN3"/>
    <property type="match status" value="1"/>
</dbReference>